<accession>A0A4W2CSP1</accession>
<sequence length="319" mass="36173">MLAADSRTMATQETTPGSQTEESNALDLPSAYDIRDYVLQRPSQQTNSEVFSSEEACSIPCSSDVDPDSSNLNTEQNDSWTSENFWFYPSVKGQPETKEEDDGLRKSLDKFYEVFGNPQPASGNSLSTSVCQCLSQKINELKDQENQTYTLRSFQMARVIFNQNGCSILQKHSRDAHFYPVREGSESCALEKVILLAAEARILQIHPRESFPTAVSLHGAFTEDSRIRILPWLLFSLGLLQHLRLNVRCLKHTLLFHENVIHVYSSHESVLVTLQWDAPGILINACHADSLEGVWSIWNKVWSSQMFWFRNTWELGCSA</sequence>
<reference evidence="3" key="2">
    <citation type="submission" date="2025-08" db="UniProtKB">
        <authorList>
            <consortium name="Ensembl"/>
        </authorList>
    </citation>
    <scope>IDENTIFICATION</scope>
</reference>
<dbReference type="Pfam" id="PF15021">
    <property type="entry name" value="SHLD1_C"/>
    <property type="match status" value="1"/>
</dbReference>
<dbReference type="Proteomes" id="UP000314981">
    <property type="component" value="Chromosome 13"/>
</dbReference>
<dbReference type="GO" id="GO:2000042">
    <property type="term" value="P:negative regulation of double-strand break repair via homologous recombination"/>
    <property type="evidence" value="ECO:0007669"/>
    <property type="project" value="TreeGrafter"/>
</dbReference>
<feature type="domain" description="Shieldin complex subunit 1 C-terminal" evidence="2">
    <location>
        <begin position="94"/>
        <end position="192"/>
    </location>
</feature>
<evidence type="ECO:0000259" key="2">
    <source>
        <dbReference type="Pfam" id="PF15021"/>
    </source>
</evidence>
<evidence type="ECO:0000313" key="3">
    <source>
        <dbReference type="Ensembl" id="ENSBIXP00000014979.1"/>
    </source>
</evidence>
<reference evidence="3" key="3">
    <citation type="submission" date="2025-09" db="UniProtKB">
        <authorList>
            <consortium name="Ensembl"/>
        </authorList>
    </citation>
    <scope>IDENTIFICATION</scope>
</reference>
<organism evidence="3 4">
    <name type="scientific">Bos indicus x Bos taurus</name>
    <name type="common">Hybrid cattle</name>
    <dbReference type="NCBI Taxonomy" id="30522"/>
    <lineage>
        <taxon>Eukaryota</taxon>
        <taxon>Metazoa</taxon>
        <taxon>Chordata</taxon>
        <taxon>Craniata</taxon>
        <taxon>Vertebrata</taxon>
        <taxon>Euteleostomi</taxon>
        <taxon>Mammalia</taxon>
        <taxon>Eutheria</taxon>
        <taxon>Laurasiatheria</taxon>
        <taxon>Artiodactyla</taxon>
        <taxon>Ruminantia</taxon>
        <taxon>Pecora</taxon>
        <taxon>Bovidae</taxon>
        <taxon>Bovinae</taxon>
        <taxon>Bos</taxon>
    </lineage>
</organism>
<protein>
    <recommendedName>
        <fullName evidence="2">Shieldin complex subunit 1 C-terminal domain-containing protein</fullName>
    </recommendedName>
</protein>
<dbReference type="AlphaFoldDB" id="A0A4W2CSP1"/>
<feature type="region of interest" description="Disordered" evidence="1">
    <location>
        <begin position="1"/>
        <end position="29"/>
    </location>
</feature>
<proteinExistence type="predicted"/>
<feature type="compositionally biased region" description="Polar residues" evidence="1">
    <location>
        <begin position="68"/>
        <end position="77"/>
    </location>
</feature>
<dbReference type="PANTHER" id="PTHR36863:SF1">
    <property type="entry name" value="SHIELDIN COMPLEX SUBUNIT 1"/>
    <property type="match status" value="1"/>
</dbReference>
<keyword evidence="4" id="KW-1185">Reference proteome</keyword>
<dbReference type="STRING" id="30522.A0A4W2CSP1"/>
<feature type="region of interest" description="Disordered" evidence="1">
    <location>
        <begin position="58"/>
        <end position="77"/>
    </location>
</feature>
<dbReference type="GO" id="GO:2001034">
    <property type="term" value="P:positive regulation of double-strand break repair via nonhomologous end joining"/>
    <property type="evidence" value="ECO:0007669"/>
    <property type="project" value="TreeGrafter"/>
</dbReference>
<dbReference type="GO" id="GO:0035861">
    <property type="term" value="C:site of double-strand break"/>
    <property type="evidence" value="ECO:0007669"/>
    <property type="project" value="TreeGrafter"/>
</dbReference>
<reference evidence="3 4" key="1">
    <citation type="submission" date="2018-11" db="EMBL/GenBank/DDBJ databases">
        <title>Haplotype-resolved cattle genomes.</title>
        <authorList>
            <person name="Low W.Y."/>
            <person name="Tearle R."/>
            <person name="Bickhart D.M."/>
            <person name="Rosen B.D."/>
            <person name="Koren S."/>
            <person name="Rhie A."/>
            <person name="Hiendleder S."/>
            <person name="Phillippy A.M."/>
            <person name="Smith T.P.L."/>
            <person name="Williams J.L."/>
        </authorList>
    </citation>
    <scope>NUCLEOTIDE SEQUENCE [LARGE SCALE GENOMIC DNA]</scope>
</reference>
<dbReference type="GO" id="GO:0045830">
    <property type="term" value="P:positive regulation of isotype switching"/>
    <property type="evidence" value="ECO:0007669"/>
    <property type="project" value="TreeGrafter"/>
</dbReference>
<evidence type="ECO:0000256" key="1">
    <source>
        <dbReference type="SAM" id="MobiDB-lite"/>
    </source>
</evidence>
<dbReference type="InterPro" id="IPR053898">
    <property type="entry name" value="SHLD1_C"/>
</dbReference>
<dbReference type="PANTHER" id="PTHR36863">
    <property type="entry name" value="SHIELDIN COMPLEX SUBUNIT 1"/>
    <property type="match status" value="1"/>
</dbReference>
<dbReference type="Ensembl" id="ENSBIXT00000046779.1">
    <property type="protein sequence ID" value="ENSBIXP00000014979.1"/>
    <property type="gene ID" value="ENSBIXG00000003494.1"/>
</dbReference>
<name>A0A4W2CSP1_BOBOX</name>
<dbReference type="InterPro" id="IPR027821">
    <property type="entry name" value="SHLD1"/>
</dbReference>
<evidence type="ECO:0000313" key="4">
    <source>
        <dbReference type="Proteomes" id="UP000314981"/>
    </source>
</evidence>
<feature type="compositionally biased region" description="Polar residues" evidence="1">
    <location>
        <begin position="8"/>
        <end position="23"/>
    </location>
</feature>